<evidence type="ECO:0000259" key="2">
    <source>
        <dbReference type="PROSITE" id="PS50202"/>
    </source>
</evidence>
<reference evidence="4" key="1">
    <citation type="submission" date="2024-02" db="UniProtKB">
        <authorList>
            <consortium name="WormBaseParasite"/>
        </authorList>
    </citation>
    <scope>IDENTIFICATION</scope>
</reference>
<evidence type="ECO:0000313" key="4">
    <source>
        <dbReference type="WBParaSite" id="MBELARI_LOCUS5213"/>
    </source>
</evidence>
<dbReference type="InterPro" id="IPR000535">
    <property type="entry name" value="MSP_dom"/>
</dbReference>
<feature type="domain" description="MSP" evidence="2">
    <location>
        <begin position="1"/>
        <end position="73"/>
    </location>
</feature>
<evidence type="ECO:0000256" key="1">
    <source>
        <dbReference type="SAM" id="MobiDB-lite"/>
    </source>
</evidence>
<dbReference type="SUPFAM" id="SSF49354">
    <property type="entry name" value="PapD-like"/>
    <property type="match status" value="1"/>
</dbReference>
<feature type="region of interest" description="Disordered" evidence="1">
    <location>
        <begin position="72"/>
        <end position="109"/>
    </location>
</feature>
<sequence length="109" mass="12233">MFRIRPPVGALNPSETVSVMLTFNPGKSTPNNEKHHFSIHYIKSTDEKEAPRIAWVEYKGDPEGTKRLYVDFAEEGGKGDGEKKEENKGETMTDGANAEKKDEKKSNPH</sequence>
<dbReference type="Pfam" id="PF00635">
    <property type="entry name" value="Motile_Sperm"/>
    <property type="match status" value="1"/>
</dbReference>
<keyword evidence="3" id="KW-1185">Reference proteome</keyword>
<dbReference type="Proteomes" id="UP000887575">
    <property type="component" value="Unassembled WGS sequence"/>
</dbReference>
<organism evidence="3 4">
    <name type="scientific">Mesorhabditis belari</name>
    <dbReference type="NCBI Taxonomy" id="2138241"/>
    <lineage>
        <taxon>Eukaryota</taxon>
        <taxon>Metazoa</taxon>
        <taxon>Ecdysozoa</taxon>
        <taxon>Nematoda</taxon>
        <taxon>Chromadorea</taxon>
        <taxon>Rhabditida</taxon>
        <taxon>Rhabditina</taxon>
        <taxon>Rhabditomorpha</taxon>
        <taxon>Rhabditoidea</taxon>
        <taxon>Rhabditidae</taxon>
        <taxon>Mesorhabditinae</taxon>
        <taxon>Mesorhabditis</taxon>
    </lineage>
</organism>
<dbReference type="PANTHER" id="PTHR21513">
    <property type="entry name" value="MAJOR SPERM PROTEIN"/>
    <property type="match status" value="1"/>
</dbReference>
<dbReference type="Gene3D" id="2.60.40.10">
    <property type="entry name" value="Immunoglobulins"/>
    <property type="match status" value="1"/>
</dbReference>
<dbReference type="InterPro" id="IPR008962">
    <property type="entry name" value="PapD-like_sf"/>
</dbReference>
<evidence type="ECO:0000313" key="3">
    <source>
        <dbReference type="Proteomes" id="UP000887575"/>
    </source>
</evidence>
<dbReference type="WBParaSite" id="MBELARI_LOCUS5213">
    <property type="protein sequence ID" value="MBELARI_LOCUS5213"/>
    <property type="gene ID" value="MBELARI_LOCUS5213"/>
</dbReference>
<dbReference type="PANTHER" id="PTHR21513:SF19">
    <property type="entry name" value="MAJOR SPERM PROTEIN"/>
    <property type="match status" value="1"/>
</dbReference>
<protein>
    <recommendedName>
        <fullName evidence="2">MSP domain-containing protein</fullName>
    </recommendedName>
</protein>
<name>A0AAF3J9R5_9BILA</name>
<proteinExistence type="predicted"/>
<dbReference type="PROSITE" id="PS50202">
    <property type="entry name" value="MSP"/>
    <property type="match status" value="1"/>
</dbReference>
<dbReference type="AlphaFoldDB" id="A0AAF3J9R5"/>
<dbReference type="InterPro" id="IPR013783">
    <property type="entry name" value="Ig-like_fold"/>
</dbReference>
<accession>A0AAF3J9R5</accession>